<dbReference type="InterPro" id="IPR017853">
    <property type="entry name" value="GH"/>
</dbReference>
<evidence type="ECO:0000256" key="11">
    <source>
        <dbReference type="SAM" id="MobiDB-lite"/>
    </source>
</evidence>
<dbReference type="SUPFAM" id="SSF51445">
    <property type="entry name" value="(Trans)glycosidases"/>
    <property type="match status" value="1"/>
</dbReference>
<reference evidence="12 13" key="1">
    <citation type="submission" date="2020-04" db="EMBL/GenBank/DDBJ databases">
        <authorList>
            <person name="De Canck E."/>
        </authorList>
    </citation>
    <scope>NUCLEOTIDE SEQUENCE [LARGE SCALE GENOMIC DNA]</scope>
    <source>
        <strain evidence="12 13">LMG 26690</strain>
    </source>
</reference>
<keyword evidence="6 10" id="KW-0808">Transferase</keyword>
<dbReference type="InterPro" id="IPR003385">
    <property type="entry name" value="Glyco_hydro_77"/>
</dbReference>
<evidence type="ECO:0000256" key="1">
    <source>
        <dbReference type="ARBA" id="ARBA00000439"/>
    </source>
</evidence>
<comment type="catalytic activity">
    <reaction evidence="1 10">
        <text>Transfers a segment of a (1-&gt;4)-alpha-D-glucan to a new position in an acceptor, which may be glucose or a (1-&gt;4)-alpha-D-glucan.</text>
        <dbReference type="EC" id="2.4.1.25"/>
    </reaction>
</comment>
<protein>
    <recommendedName>
        <fullName evidence="4 10">4-alpha-glucanotransferase</fullName>
        <ecNumber evidence="3 10">2.4.1.25</ecNumber>
    </recommendedName>
    <alternativeName>
        <fullName evidence="8 10">Amylomaltase</fullName>
    </alternativeName>
    <alternativeName>
        <fullName evidence="9 10">Disproportionating enzyme</fullName>
    </alternativeName>
</protein>
<evidence type="ECO:0000313" key="12">
    <source>
        <dbReference type="EMBL" id="CAB3660288.1"/>
    </source>
</evidence>
<keyword evidence="13" id="KW-1185">Reference proteome</keyword>
<evidence type="ECO:0000256" key="2">
    <source>
        <dbReference type="ARBA" id="ARBA00005684"/>
    </source>
</evidence>
<proteinExistence type="inferred from homology"/>
<evidence type="ECO:0000256" key="9">
    <source>
        <dbReference type="ARBA" id="ARBA00031501"/>
    </source>
</evidence>
<evidence type="ECO:0000256" key="7">
    <source>
        <dbReference type="ARBA" id="ARBA00023277"/>
    </source>
</evidence>
<evidence type="ECO:0000256" key="6">
    <source>
        <dbReference type="ARBA" id="ARBA00022679"/>
    </source>
</evidence>
<feature type="region of interest" description="Disordered" evidence="11">
    <location>
        <begin position="550"/>
        <end position="588"/>
    </location>
</feature>
<evidence type="ECO:0000256" key="5">
    <source>
        <dbReference type="ARBA" id="ARBA00022676"/>
    </source>
</evidence>
<evidence type="ECO:0000256" key="4">
    <source>
        <dbReference type="ARBA" id="ARBA00020295"/>
    </source>
</evidence>
<dbReference type="EMBL" id="CADIJM010000001">
    <property type="protein sequence ID" value="CAB3660288.1"/>
    <property type="molecule type" value="Genomic_DNA"/>
</dbReference>
<dbReference type="GO" id="GO:0004134">
    <property type="term" value="F:4-alpha-glucanotransferase activity"/>
    <property type="evidence" value="ECO:0007669"/>
    <property type="project" value="UniProtKB-EC"/>
</dbReference>
<gene>
    <name evidence="12" type="primary">malQ</name>
    <name evidence="12" type="ORF">LMG26690_00531</name>
</gene>
<dbReference type="RefSeq" id="WP_175121584.1">
    <property type="nucleotide sequence ID" value="NZ_CADIJM010000001.1"/>
</dbReference>
<dbReference type="PANTHER" id="PTHR32438">
    <property type="entry name" value="4-ALPHA-GLUCANOTRANSFERASE DPE1, CHLOROPLASTIC/AMYLOPLASTIC"/>
    <property type="match status" value="1"/>
</dbReference>
<evidence type="ECO:0000256" key="8">
    <source>
        <dbReference type="ARBA" id="ARBA00031423"/>
    </source>
</evidence>
<dbReference type="PANTHER" id="PTHR32438:SF5">
    <property type="entry name" value="4-ALPHA-GLUCANOTRANSFERASE DPE1, CHLOROPLASTIC_AMYLOPLASTIC"/>
    <property type="match status" value="1"/>
</dbReference>
<evidence type="ECO:0000256" key="3">
    <source>
        <dbReference type="ARBA" id="ARBA00012560"/>
    </source>
</evidence>
<accession>A0A6S6Z6N4</accession>
<dbReference type="Pfam" id="PF02446">
    <property type="entry name" value="Glyco_hydro_77"/>
    <property type="match status" value="2"/>
</dbReference>
<sequence>MKRAKAEPDGLSALAHDAGIAEHWSDARQRPQQVSPDTLRALLAAMDLPAATARDIEDSRRRLAEQAADALPPMVVTRCNARTALPKTARGPYRILCESGRILDGHLQAGADGVPCLVAPDEPGYHRLLLTSAEATLAVAPQKAPSLADLTGAASPRCWGLAAQVYSLRQDAHAAVPRTHGFGDFGALRELAVAAAEQGADMLAISPVHAMYTAQPERSSPYSPSNRLFLNVLYAAPASVLGQDAMMRALSGVEPAELTALDGLDLIDWPAAAAIRLRVLRALHAEFGRSGAVSQRARYAQFCEDRGQALRDHATFEALHAAQRAPDGTIPPWQKWPAALRDPASSQVRRFAQDHPLEVDFHQFAQWLAAENLAAAHAAGREAGMRLGLLADLAVGASPDGSHAWSRQADLMRGMSVGAPPDIYNPLGQGWGLTAFSPRALHANGYAAFIEMLRAVLAHTGGVRIDHILGMARLWLVPEGASPADGAYLRYPLDEILALIALEAWRHRACAIGENLGTVPEGFDDRLKDNGVLGMNVLWFMRQAPQAQPEAGAEVAKAPRSHAAGAEDVGPDEVDAESPAGFTPPAEWPENAAAMTTTHDLPTLLGWWEARDIDWRVKLDLLGADNDEASLRAARAQDREMLCRALDLDVEAPPDEAPVPELLRFVSSSPCPLLLVPMEDIAGVLDQPNLPGTIDTHPNWRQRLPLSIRATFADPAAQTRLDAARAGRRQS</sequence>
<keyword evidence="7 10" id="KW-0119">Carbohydrate metabolism</keyword>
<dbReference type="Proteomes" id="UP000494214">
    <property type="component" value="Unassembled WGS sequence"/>
</dbReference>
<dbReference type="AlphaFoldDB" id="A0A6S6Z6N4"/>
<dbReference type="GO" id="GO:0005975">
    <property type="term" value="P:carbohydrate metabolic process"/>
    <property type="evidence" value="ECO:0007669"/>
    <property type="project" value="InterPro"/>
</dbReference>
<comment type="similarity">
    <text evidence="2 10">Belongs to the disproportionating enzyme family.</text>
</comment>
<dbReference type="Gene3D" id="3.20.20.80">
    <property type="entry name" value="Glycosidases"/>
    <property type="match status" value="1"/>
</dbReference>
<dbReference type="NCBIfam" id="TIGR00217">
    <property type="entry name" value="malQ"/>
    <property type="match status" value="1"/>
</dbReference>
<evidence type="ECO:0000256" key="10">
    <source>
        <dbReference type="RuleBase" id="RU361207"/>
    </source>
</evidence>
<keyword evidence="5 10" id="KW-0328">Glycosyltransferase</keyword>
<organism evidence="12 13">
    <name type="scientific">Achromobacter animicus</name>
    <dbReference type="NCBI Taxonomy" id="1389935"/>
    <lineage>
        <taxon>Bacteria</taxon>
        <taxon>Pseudomonadati</taxon>
        <taxon>Pseudomonadota</taxon>
        <taxon>Betaproteobacteria</taxon>
        <taxon>Burkholderiales</taxon>
        <taxon>Alcaligenaceae</taxon>
        <taxon>Achromobacter</taxon>
    </lineage>
</organism>
<dbReference type="EC" id="2.4.1.25" evidence="3 10"/>
<name>A0A6S6Z6N4_9BURK</name>
<evidence type="ECO:0000313" key="13">
    <source>
        <dbReference type="Proteomes" id="UP000494214"/>
    </source>
</evidence>